<proteinExistence type="predicted"/>
<dbReference type="AlphaFoldDB" id="A0A644SZ64"/>
<dbReference type="InterPro" id="IPR038765">
    <property type="entry name" value="Papain-like_cys_pep_sf"/>
</dbReference>
<reference evidence="3" key="1">
    <citation type="submission" date="2019-08" db="EMBL/GenBank/DDBJ databases">
        <authorList>
            <person name="Kucharzyk K."/>
            <person name="Murdoch R.W."/>
            <person name="Higgins S."/>
            <person name="Loffler F."/>
        </authorList>
    </citation>
    <scope>NUCLEOTIDE SEQUENCE</scope>
</reference>
<dbReference type="Pfam" id="PF01841">
    <property type="entry name" value="Transglut_core"/>
    <property type="match status" value="1"/>
</dbReference>
<sequence>MNGRQEKRRPPVSLLLVAVLALGSCSLLERLRPPRSLPPGPNTTTTVATGPAPAGAEPFNAAPVSGTAASGAVQRPPVSLKPYRSGRIDPRAKIQAGPGITAAYPDSAREGLRLVTQTLLKGEADPFAKVKLIHDWICATIAYDVAMLKSGVAVNQDIQTVLGSRKALCSGYARLFQAMAEMAGIPCITVSGYIKNQRDVRGFGQDNSHAWNLAQILGRWYIVDTTFDAGYVEDWVFVKKYSTDNLFIDPARSIYSRFPKEAWQQLLPSPITGQEFLALPDLENDFFSYGLELTSPAPAWAIRTRGSFSLDISSGARDIILEGVLIDAAGREVPGAVFIQRPAPGRRRLLASLPSKGDYGFEVYAKNPGEERIDYLIEAAKFEQKALIALDQAGRAEILSHFRKIATPRAYLYVEDPFDQGQRQRVIELLRGAGYPLGPLKKVLSLKLINHAPAQFPGYPAVYARYQNSSADSLLSPLAGRLKAGSEILFSYKSPESRDAALIIGDTFIPLFKNQEGIFELGLKIPKAEKLSLGLSENGKNYDIALAWEIVP</sequence>
<protein>
    <recommendedName>
        <fullName evidence="2">Transglutaminase-like domain-containing protein</fullName>
    </recommendedName>
</protein>
<name>A0A644SZ64_9ZZZZ</name>
<feature type="compositionally biased region" description="Low complexity" evidence="1">
    <location>
        <begin position="42"/>
        <end position="56"/>
    </location>
</feature>
<feature type="domain" description="Transglutaminase-like" evidence="2">
    <location>
        <begin position="161"/>
        <end position="227"/>
    </location>
</feature>
<dbReference type="InterPro" id="IPR052557">
    <property type="entry name" value="CAP/Cytokinesis_protein"/>
</dbReference>
<dbReference type="EMBL" id="VSSQ01000008">
    <property type="protein sequence ID" value="MPL58921.1"/>
    <property type="molecule type" value="Genomic_DNA"/>
</dbReference>
<evidence type="ECO:0000259" key="2">
    <source>
        <dbReference type="SMART" id="SM00460"/>
    </source>
</evidence>
<evidence type="ECO:0000256" key="1">
    <source>
        <dbReference type="SAM" id="MobiDB-lite"/>
    </source>
</evidence>
<gene>
    <name evidence="3" type="ORF">SDC9_04467</name>
</gene>
<dbReference type="InterPro" id="IPR002931">
    <property type="entry name" value="Transglutaminase-like"/>
</dbReference>
<feature type="region of interest" description="Disordered" evidence="1">
    <location>
        <begin position="30"/>
        <end position="59"/>
    </location>
</feature>
<evidence type="ECO:0000313" key="3">
    <source>
        <dbReference type="EMBL" id="MPL58921.1"/>
    </source>
</evidence>
<dbReference type="SMART" id="SM00460">
    <property type="entry name" value="TGc"/>
    <property type="match status" value="1"/>
</dbReference>
<dbReference type="PANTHER" id="PTHR46333">
    <property type="entry name" value="CYTOKINESIS PROTEIN 3"/>
    <property type="match status" value="1"/>
</dbReference>
<accession>A0A644SZ64</accession>
<comment type="caution">
    <text evidence="3">The sequence shown here is derived from an EMBL/GenBank/DDBJ whole genome shotgun (WGS) entry which is preliminary data.</text>
</comment>
<dbReference type="SUPFAM" id="SSF54001">
    <property type="entry name" value="Cysteine proteinases"/>
    <property type="match status" value="1"/>
</dbReference>
<dbReference type="GO" id="GO:0005737">
    <property type="term" value="C:cytoplasm"/>
    <property type="evidence" value="ECO:0007669"/>
    <property type="project" value="TreeGrafter"/>
</dbReference>
<dbReference type="PANTHER" id="PTHR46333:SF2">
    <property type="entry name" value="CYTOKINESIS PROTEIN 3"/>
    <property type="match status" value="1"/>
</dbReference>
<dbReference type="Gene3D" id="3.10.620.30">
    <property type="match status" value="1"/>
</dbReference>
<dbReference type="PROSITE" id="PS51257">
    <property type="entry name" value="PROKAR_LIPOPROTEIN"/>
    <property type="match status" value="1"/>
</dbReference>
<organism evidence="3">
    <name type="scientific">bioreactor metagenome</name>
    <dbReference type="NCBI Taxonomy" id="1076179"/>
    <lineage>
        <taxon>unclassified sequences</taxon>
        <taxon>metagenomes</taxon>
        <taxon>ecological metagenomes</taxon>
    </lineage>
</organism>